<dbReference type="InterPro" id="IPR011032">
    <property type="entry name" value="GroES-like_sf"/>
</dbReference>
<dbReference type="Gene3D" id="3.40.50.720">
    <property type="entry name" value="NAD(P)-binding Rossmann-like Domain"/>
    <property type="match status" value="1"/>
</dbReference>
<evidence type="ECO:0000256" key="1">
    <source>
        <dbReference type="ARBA" id="ARBA00001947"/>
    </source>
</evidence>
<evidence type="ECO:0000256" key="5">
    <source>
        <dbReference type="ARBA" id="ARBA00023002"/>
    </source>
</evidence>
<organism evidence="8 9">
    <name type="scientific">Sphingopyxis granuli</name>
    <dbReference type="NCBI Taxonomy" id="267128"/>
    <lineage>
        <taxon>Bacteria</taxon>
        <taxon>Pseudomonadati</taxon>
        <taxon>Pseudomonadota</taxon>
        <taxon>Alphaproteobacteria</taxon>
        <taxon>Sphingomonadales</taxon>
        <taxon>Sphingomonadaceae</taxon>
        <taxon>Sphingopyxis</taxon>
    </lineage>
</organism>
<dbReference type="CDD" id="cd08278">
    <property type="entry name" value="benzyl_alcohol_DH"/>
    <property type="match status" value="1"/>
</dbReference>
<dbReference type="GO" id="GO:0018456">
    <property type="term" value="F:aryl-alcohol dehydrogenase (NAD+) activity"/>
    <property type="evidence" value="ECO:0007669"/>
    <property type="project" value="UniProtKB-EC"/>
</dbReference>
<evidence type="ECO:0000256" key="2">
    <source>
        <dbReference type="ARBA" id="ARBA00008072"/>
    </source>
</evidence>
<dbReference type="SUPFAM" id="SSF50129">
    <property type="entry name" value="GroES-like"/>
    <property type="match status" value="1"/>
</dbReference>
<dbReference type="SUPFAM" id="SSF51735">
    <property type="entry name" value="NAD(P)-binding Rossmann-fold domains"/>
    <property type="match status" value="1"/>
</dbReference>
<dbReference type="AlphaFoldDB" id="A0AA86L1Z3"/>
<dbReference type="InterPro" id="IPR020843">
    <property type="entry name" value="ER"/>
</dbReference>
<dbReference type="SMART" id="SM00829">
    <property type="entry name" value="PKS_ER"/>
    <property type="match status" value="1"/>
</dbReference>
<keyword evidence="9" id="KW-1185">Reference proteome</keyword>
<dbReference type="Pfam" id="PF08240">
    <property type="entry name" value="ADH_N"/>
    <property type="match status" value="1"/>
</dbReference>
<dbReference type="PROSITE" id="PS00059">
    <property type="entry name" value="ADH_ZINC"/>
    <property type="match status" value="1"/>
</dbReference>
<evidence type="ECO:0000259" key="7">
    <source>
        <dbReference type="SMART" id="SM00829"/>
    </source>
</evidence>
<evidence type="ECO:0000256" key="3">
    <source>
        <dbReference type="ARBA" id="ARBA00022723"/>
    </source>
</evidence>
<keyword evidence="4 6" id="KW-0862">Zinc</keyword>
<accession>A0AA86L1Z3</accession>
<reference evidence="8 9" key="1">
    <citation type="journal article" date="2016" name="BMC Genomics">
        <title>Genomic analysis of the nitrate-respiring Sphingopyxis granuli (formerly Sphingomonas macrogoltabida) strain TFA.</title>
        <authorList>
            <person name="Garcia-Romero I."/>
            <person name="Perez-Pulido A.J."/>
            <person name="Gonzalez-Flores Y.E."/>
            <person name="Reyes-Ramirez F."/>
            <person name="Santero E."/>
            <person name="Floriano B."/>
        </authorList>
    </citation>
    <scope>NUCLEOTIDE SEQUENCE [LARGE SCALE GENOMIC DNA]</scope>
    <source>
        <strain evidence="8 9">TFA</strain>
    </source>
</reference>
<dbReference type="PANTHER" id="PTHR43350">
    <property type="entry name" value="NAD-DEPENDENT ALCOHOL DEHYDROGENASE"/>
    <property type="match status" value="1"/>
</dbReference>
<evidence type="ECO:0000256" key="6">
    <source>
        <dbReference type="RuleBase" id="RU361277"/>
    </source>
</evidence>
<dbReference type="InterPro" id="IPR002328">
    <property type="entry name" value="ADH_Zn_CS"/>
</dbReference>
<sequence>MKCKAAIAREDVAEFGWSEVELDEPRADEILVRIAGVGLCHTDLIARDQFIPVGSPAVLGHEGAGEVVKVGSAVTKVGPGDRVALSFRSCGACRSCADHMPSYCQHFGGLNMSGARPDGSKAVRLDGQPISSNFFGQSSFAEYALAYESNVVRIDDDEVPLELLGPLGCGIQTGAGGVMRSLACPAGSSLLVVGGGSVGLAAVMGGAVQRCGTIIVVEPHAARRDLALELGATHAIDPIGNDVAAAVRDILPDGVDYAFDTTGRPDSFAAVLASLAVRGHFGMVSAQAADTTITLDVNSFILAGHHVQGIIEGDSDPDVFIPELIAHYKAGRFPYDRLVTTYPLADINRAIEDQHAGRCIKAVLIPDHGKGAAHD</sequence>
<evidence type="ECO:0000256" key="4">
    <source>
        <dbReference type="ARBA" id="ARBA00022833"/>
    </source>
</evidence>
<dbReference type="EMBL" id="CP012199">
    <property type="protein sequence ID" value="AMG73584.1"/>
    <property type="molecule type" value="Genomic_DNA"/>
</dbReference>
<dbReference type="PANTHER" id="PTHR43350:SF2">
    <property type="entry name" value="GROES-LIKE ZINC-BINDING ALCOHOL DEHYDROGENASE FAMILY PROTEIN"/>
    <property type="match status" value="1"/>
</dbReference>
<dbReference type="Pfam" id="PF00107">
    <property type="entry name" value="ADH_zinc_N"/>
    <property type="match status" value="1"/>
</dbReference>
<dbReference type="Proteomes" id="UP000058599">
    <property type="component" value="Chromosome"/>
</dbReference>
<gene>
    <name evidence="8" type="primary">geoA</name>
    <name evidence="8" type="ORF">SGRAN_1191</name>
</gene>
<dbReference type="Gene3D" id="3.90.180.10">
    <property type="entry name" value="Medium-chain alcohol dehydrogenases, catalytic domain"/>
    <property type="match status" value="1"/>
</dbReference>
<protein>
    <submittedName>
        <fullName evidence="8">Geraniol dehydrogenase</fullName>
        <ecNumber evidence="8">1.1.1.347</ecNumber>
        <ecNumber evidence="8">1.1.1.90</ecNumber>
    </submittedName>
</protein>
<evidence type="ECO:0000313" key="9">
    <source>
        <dbReference type="Proteomes" id="UP000058599"/>
    </source>
</evidence>
<keyword evidence="5 8" id="KW-0560">Oxidoreductase</keyword>
<dbReference type="InterPro" id="IPR013149">
    <property type="entry name" value="ADH-like_C"/>
</dbReference>
<evidence type="ECO:0000313" key="8">
    <source>
        <dbReference type="EMBL" id="AMG73584.1"/>
    </source>
</evidence>
<comment type="cofactor">
    <cofactor evidence="1 6">
        <name>Zn(2+)</name>
        <dbReference type="ChEBI" id="CHEBI:29105"/>
    </cofactor>
</comment>
<dbReference type="InterPro" id="IPR013154">
    <property type="entry name" value="ADH-like_N"/>
</dbReference>
<keyword evidence="3 6" id="KW-0479">Metal-binding</keyword>
<dbReference type="KEGG" id="sgi:SGRAN_1191"/>
<dbReference type="RefSeq" id="WP_067181591.1">
    <property type="nucleotide sequence ID" value="NZ_CP012199.1"/>
</dbReference>
<proteinExistence type="inferred from homology"/>
<name>A0AA86L1Z3_9SPHN</name>
<feature type="domain" description="Enoyl reductase (ER)" evidence="7">
    <location>
        <begin position="10"/>
        <end position="364"/>
    </location>
</feature>
<dbReference type="EC" id="1.1.1.90" evidence="8"/>
<dbReference type="InterPro" id="IPR036291">
    <property type="entry name" value="NAD(P)-bd_dom_sf"/>
</dbReference>
<dbReference type="EC" id="1.1.1.347" evidence="8"/>
<dbReference type="GO" id="GO:0008270">
    <property type="term" value="F:zinc ion binding"/>
    <property type="evidence" value="ECO:0007669"/>
    <property type="project" value="InterPro"/>
</dbReference>
<comment type="similarity">
    <text evidence="2 6">Belongs to the zinc-containing alcohol dehydrogenase family.</text>
</comment>